<sequence length="259" mass="27988">MAESKTVLVTGGTGRLGRALVPRLLDAGHRVRVLTRKTREPAAQEWVIGDLRTRGGPADAVAGVDTIVHLATTNGKGDVAATGNLIEAARAAGAPHLVYVSIVGIENVEFGYYRVKLACEHLVEESGLPWTILRTTQFHDLVTAICDAQRLSPVTIVPAGMCVQPIDVTEVADRLVTIVAGQAVNRVPDLGGPQVRDLAELARTYHRMVGRRRLVCPVRLPGKVFRDYRAGNHLTPDRAVGRITFDEFLGSRPARAGDR</sequence>
<evidence type="ECO:0000259" key="1">
    <source>
        <dbReference type="Pfam" id="PF13460"/>
    </source>
</evidence>
<dbReference type="EMBL" id="JAAXOT010000026">
    <property type="protein sequence ID" value="NKY60683.1"/>
    <property type="molecule type" value="Genomic_DNA"/>
</dbReference>
<dbReference type="Pfam" id="PF13460">
    <property type="entry name" value="NAD_binding_10"/>
    <property type="match status" value="1"/>
</dbReference>
<reference evidence="2 3" key="1">
    <citation type="submission" date="2020-04" db="EMBL/GenBank/DDBJ databases">
        <title>MicrobeNet Type strains.</title>
        <authorList>
            <person name="Nicholson A.C."/>
        </authorList>
    </citation>
    <scope>NUCLEOTIDE SEQUENCE [LARGE SCALE GENOMIC DNA]</scope>
    <source>
        <strain evidence="2 3">JCM 3332</strain>
    </source>
</reference>
<comment type="caution">
    <text evidence="2">The sequence shown here is derived from an EMBL/GenBank/DDBJ whole genome shotgun (WGS) entry which is preliminary data.</text>
</comment>
<dbReference type="Gene3D" id="3.40.50.720">
    <property type="entry name" value="NAD(P)-binding Rossmann-like Domain"/>
    <property type="match status" value="1"/>
</dbReference>
<dbReference type="PANTHER" id="PTHR12126">
    <property type="entry name" value="NADH-UBIQUINONE OXIDOREDUCTASE 39 KDA SUBUNIT-RELATED"/>
    <property type="match status" value="1"/>
</dbReference>
<accession>A0A846YPI0</accession>
<dbReference type="InterPro" id="IPR036291">
    <property type="entry name" value="NAD(P)-bd_dom_sf"/>
</dbReference>
<dbReference type="InterPro" id="IPR016040">
    <property type="entry name" value="NAD(P)-bd_dom"/>
</dbReference>
<dbReference type="RefSeq" id="WP_062980175.1">
    <property type="nucleotide sequence ID" value="NZ_JAAXOT010000026.1"/>
</dbReference>
<name>A0A846YPI0_9NOCA</name>
<protein>
    <submittedName>
        <fullName evidence="2">NAD(P)H-binding protein</fullName>
    </submittedName>
</protein>
<dbReference type="SUPFAM" id="SSF51735">
    <property type="entry name" value="NAD(P)-binding Rossmann-fold domains"/>
    <property type="match status" value="1"/>
</dbReference>
<evidence type="ECO:0000313" key="2">
    <source>
        <dbReference type="EMBL" id="NKY60683.1"/>
    </source>
</evidence>
<dbReference type="PANTHER" id="PTHR12126:SF11">
    <property type="entry name" value="NADH DEHYDROGENASE [UBIQUINONE] 1 ALPHA SUBCOMPLEX SUBUNIT 9, MITOCHONDRIAL"/>
    <property type="match status" value="1"/>
</dbReference>
<dbReference type="AlphaFoldDB" id="A0A846YPI0"/>
<dbReference type="GO" id="GO:0044877">
    <property type="term" value="F:protein-containing complex binding"/>
    <property type="evidence" value="ECO:0007669"/>
    <property type="project" value="TreeGrafter"/>
</dbReference>
<organism evidence="2 3">
    <name type="scientific">Nocardia flavorosea</name>
    <dbReference type="NCBI Taxonomy" id="53429"/>
    <lineage>
        <taxon>Bacteria</taxon>
        <taxon>Bacillati</taxon>
        <taxon>Actinomycetota</taxon>
        <taxon>Actinomycetes</taxon>
        <taxon>Mycobacteriales</taxon>
        <taxon>Nocardiaceae</taxon>
        <taxon>Nocardia</taxon>
    </lineage>
</organism>
<gene>
    <name evidence="2" type="ORF">HGA15_32010</name>
</gene>
<evidence type="ECO:0000313" key="3">
    <source>
        <dbReference type="Proteomes" id="UP000570678"/>
    </source>
</evidence>
<proteinExistence type="predicted"/>
<keyword evidence="3" id="KW-1185">Reference proteome</keyword>
<feature type="domain" description="NAD(P)-binding" evidence="1">
    <location>
        <begin position="11"/>
        <end position="140"/>
    </location>
</feature>
<dbReference type="Proteomes" id="UP000570678">
    <property type="component" value="Unassembled WGS sequence"/>
</dbReference>
<dbReference type="InterPro" id="IPR051207">
    <property type="entry name" value="ComplexI_NDUFA9_subunit"/>
</dbReference>